<dbReference type="EMBL" id="JAIOIU010000123">
    <property type="protein sequence ID" value="MBZ0160378.1"/>
    <property type="molecule type" value="Genomic_DNA"/>
</dbReference>
<dbReference type="SUPFAM" id="SSF48695">
    <property type="entry name" value="Multiheme cytochromes"/>
    <property type="match status" value="1"/>
</dbReference>
<accession>A0AAJ1EIK9</accession>
<reference evidence="1 2" key="1">
    <citation type="journal article" date="2021" name="bioRxiv">
        <title>Unraveling nitrogen, sulfur and carbon metabolic pathways and microbial community transcriptional responses to substrate deprivation and toxicity stresses in a bioreactor mimicking anoxic brackish coastal sediment conditions.</title>
        <authorList>
            <person name="Martins P.D."/>
            <person name="Echeveste M.J."/>
            <person name="Arshad A."/>
            <person name="Kurth J."/>
            <person name="Ouboter H."/>
            <person name="Jetten M.S.M."/>
            <person name="Welte C.U."/>
        </authorList>
    </citation>
    <scope>NUCLEOTIDE SEQUENCE [LARGE SCALE GENOMIC DNA]</scope>
    <source>
        <strain evidence="1">MAG_38</strain>
    </source>
</reference>
<evidence type="ECO:0000313" key="1">
    <source>
        <dbReference type="EMBL" id="MBZ0160378.1"/>
    </source>
</evidence>
<evidence type="ECO:0008006" key="3">
    <source>
        <dbReference type="Google" id="ProtNLM"/>
    </source>
</evidence>
<name>A0AAJ1EIK9_9BACT</name>
<dbReference type="Proteomes" id="UP001197609">
    <property type="component" value="Unassembled WGS sequence"/>
</dbReference>
<gene>
    <name evidence="1" type="ORF">K8G79_09620</name>
</gene>
<evidence type="ECO:0000313" key="2">
    <source>
        <dbReference type="Proteomes" id="UP001197609"/>
    </source>
</evidence>
<dbReference type="AlphaFoldDB" id="A0AAJ1EIK9"/>
<protein>
    <recommendedName>
        <fullName evidence="3">Cytochrome c domain-containing protein</fullName>
    </recommendedName>
</protein>
<organism evidence="1 2">
    <name type="scientific">Candidatus Methylomirabilis tolerans</name>
    <dbReference type="NCBI Taxonomy" id="3123416"/>
    <lineage>
        <taxon>Bacteria</taxon>
        <taxon>Candidatus Methylomirabilota</taxon>
        <taxon>Candidatus Methylomirabilia</taxon>
        <taxon>Candidatus Methylomirabilales</taxon>
        <taxon>Candidatus Methylomirabilaceae</taxon>
        <taxon>Candidatus Methylomirabilis</taxon>
    </lineage>
</organism>
<sequence length="213" mass="24032">MSDRLRLLDDPHQLVERLARTAPWLAAMLVVLLVTGYEREQASAAANATYVGGETCAACHQREAELWKGSDHDLAMQSADRTTVLGNFNNATFRKDGVTSTFFTRDGRLFVHTDGPDGQLHEYRIAYTFGIYPLQQYLIEFPDGRYQALSIVWDTRPAAAGGQRWFHLHSKEKIDHRDILAALASFNAERGERAEVQRYADHLRTLSATEYGS</sequence>
<dbReference type="Gene3D" id="1.10.1130.10">
    <property type="entry name" value="Flavocytochrome C3, Chain A"/>
    <property type="match status" value="1"/>
</dbReference>
<proteinExistence type="predicted"/>
<comment type="caution">
    <text evidence="1">The sequence shown here is derived from an EMBL/GenBank/DDBJ whole genome shotgun (WGS) entry which is preliminary data.</text>
</comment>
<dbReference type="InterPro" id="IPR036280">
    <property type="entry name" value="Multihaem_cyt_sf"/>
</dbReference>